<dbReference type="InterPro" id="IPR003442">
    <property type="entry name" value="T6A_TsaE"/>
</dbReference>
<dbReference type="GO" id="GO:0005524">
    <property type="term" value="F:ATP binding"/>
    <property type="evidence" value="ECO:0007669"/>
    <property type="project" value="UniProtKB-KW"/>
</dbReference>
<evidence type="ECO:0000256" key="1">
    <source>
        <dbReference type="ARBA" id="ARBA00004496"/>
    </source>
</evidence>
<dbReference type="EMBL" id="BASD01000005">
    <property type="protein sequence ID" value="GAD18445.1"/>
    <property type="molecule type" value="Genomic_DNA"/>
</dbReference>
<dbReference type="GO" id="GO:0046872">
    <property type="term" value="F:metal ion binding"/>
    <property type="evidence" value="ECO:0007669"/>
    <property type="project" value="UniProtKB-KW"/>
</dbReference>
<evidence type="ECO:0000313" key="11">
    <source>
        <dbReference type="EMBL" id="GAD18445.1"/>
    </source>
</evidence>
<dbReference type="PANTHER" id="PTHR33540:SF2">
    <property type="entry name" value="TRNA THREONYLCARBAMOYLADENOSINE BIOSYNTHESIS PROTEIN TSAE"/>
    <property type="match status" value="1"/>
</dbReference>
<evidence type="ECO:0000256" key="9">
    <source>
        <dbReference type="ARBA" id="ARBA00022842"/>
    </source>
</evidence>
<dbReference type="eggNOG" id="COG0802">
    <property type="taxonomic scope" value="Bacteria"/>
</dbReference>
<keyword evidence="6" id="KW-0479">Metal-binding</keyword>
<dbReference type="PANTHER" id="PTHR33540">
    <property type="entry name" value="TRNA THREONYLCARBAMOYLADENOSINE BIOSYNTHESIS PROTEIN TSAE"/>
    <property type="match status" value="1"/>
</dbReference>
<dbReference type="GO" id="GO:0002949">
    <property type="term" value="P:tRNA threonylcarbamoyladenosine modification"/>
    <property type="evidence" value="ECO:0007669"/>
    <property type="project" value="InterPro"/>
</dbReference>
<dbReference type="SUPFAM" id="SSF52540">
    <property type="entry name" value="P-loop containing nucleoside triphosphate hydrolases"/>
    <property type="match status" value="1"/>
</dbReference>
<name>T1CX41_9HELI</name>
<evidence type="ECO:0000313" key="12">
    <source>
        <dbReference type="Proteomes" id="UP000018143"/>
    </source>
</evidence>
<evidence type="ECO:0000256" key="2">
    <source>
        <dbReference type="ARBA" id="ARBA00007599"/>
    </source>
</evidence>
<protein>
    <recommendedName>
        <fullName evidence="3">tRNA threonylcarbamoyladenosine biosynthesis protein TsaE</fullName>
    </recommendedName>
    <alternativeName>
        <fullName evidence="10">t(6)A37 threonylcarbamoyladenosine biosynthesis protein TsaE</fullName>
    </alternativeName>
</protein>
<reference evidence="11 12" key="1">
    <citation type="journal article" date="2013" name="Genome Announc.">
        <title>Draft Genome Sequence of Helicobacter fennelliae Strain MRY12-0050, Isolated from a Bacteremia Patient.</title>
        <authorList>
            <person name="Rimbara E."/>
            <person name="Matsui M."/>
            <person name="Mori S."/>
            <person name="Suzuki S."/>
            <person name="Suzuki M."/>
            <person name="Kim H."/>
            <person name="Sekizuka T."/>
            <person name="Kuroda M."/>
            <person name="Shibayama K."/>
        </authorList>
    </citation>
    <scope>NUCLEOTIDE SEQUENCE [LARGE SCALE GENOMIC DNA]</scope>
    <source>
        <strain evidence="11 12">MRY12-0050</strain>
    </source>
</reference>
<keyword evidence="7" id="KW-0547">Nucleotide-binding</keyword>
<dbReference type="InterPro" id="IPR027417">
    <property type="entry name" value="P-loop_NTPase"/>
</dbReference>
<accession>T1CX41</accession>
<keyword evidence="12" id="KW-1185">Reference proteome</keyword>
<sequence>MKQADITTNTPHTKQIFADIAHLHEVFEAIKPKQNSIFLLNGEVGSGKTTFVKGFACFININEEVTSPTFSIAHHYGCIHHYDLYNHTLAEVLELGLLEWLSQGGIHFVEWGGEDLWNMLKYFHMKSTYIEIIPADNGRIYKILE</sequence>
<dbReference type="NCBIfam" id="TIGR00150">
    <property type="entry name" value="T6A_YjeE"/>
    <property type="match status" value="1"/>
</dbReference>
<dbReference type="GO" id="GO:0005737">
    <property type="term" value="C:cytoplasm"/>
    <property type="evidence" value="ECO:0007669"/>
    <property type="project" value="UniProtKB-SubCell"/>
</dbReference>
<comment type="caution">
    <text evidence="11">The sequence shown here is derived from an EMBL/GenBank/DDBJ whole genome shotgun (WGS) entry which is preliminary data.</text>
</comment>
<dbReference type="STRING" id="1325130.HFN_2373"/>
<keyword evidence="9" id="KW-0460">Magnesium</keyword>
<proteinExistence type="inferred from homology"/>
<dbReference type="Pfam" id="PF02367">
    <property type="entry name" value="TsaE"/>
    <property type="match status" value="1"/>
</dbReference>
<dbReference type="Gene3D" id="3.40.50.300">
    <property type="entry name" value="P-loop containing nucleotide triphosphate hydrolases"/>
    <property type="match status" value="1"/>
</dbReference>
<evidence type="ECO:0000256" key="4">
    <source>
        <dbReference type="ARBA" id="ARBA00022490"/>
    </source>
</evidence>
<dbReference type="Proteomes" id="UP000018143">
    <property type="component" value="Unassembled WGS sequence"/>
</dbReference>
<evidence type="ECO:0000256" key="7">
    <source>
        <dbReference type="ARBA" id="ARBA00022741"/>
    </source>
</evidence>
<evidence type="ECO:0000256" key="6">
    <source>
        <dbReference type="ARBA" id="ARBA00022723"/>
    </source>
</evidence>
<evidence type="ECO:0000256" key="8">
    <source>
        <dbReference type="ARBA" id="ARBA00022840"/>
    </source>
</evidence>
<organism evidence="11 12">
    <name type="scientific">Helicobacter fennelliae MRY12-0050</name>
    <dbReference type="NCBI Taxonomy" id="1325130"/>
    <lineage>
        <taxon>Bacteria</taxon>
        <taxon>Pseudomonadati</taxon>
        <taxon>Campylobacterota</taxon>
        <taxon>Epsilonproteobacteria</taxon>
        <taxon>Campylobacterales</taxon>
        <taxon>Helicobacteraceae</taxon>
        <taxon>Helicobacter</taxon>
    </lineage>
</organism>
<dbReference type="AlphaFoldDB" id="T1CX41"/>
<keyword evidence="8" id="KW-0067">ATP-binding</keyword>
<evidence type="ECO:0000256" key="5">
    <source>
        <dbReference type="ARBA" id="ARBA00022694"/>
    </source>
</evidence>
<comment type="subcellular location">
    <subcellularLocation>
        <location evidence="1">Cytoplasm</location>
    </subcellularLocation>
</comment>
<evidence type="ECO:0000256" key="10">
    <source>
        <dbReference type="ARBA" id="ARBA00032441"/>
    </source>
</evidence>
<keyword evidence="5" id="KW-0819">tRNA processing</keyword>
<keyword evidence="4" id="KW-0963">Cytoplasm</keyword>
<comment type="similarity">
    <text evidence="2">Belongs to the TsaE family.</text>
</comment>
<evidence type="ECO:0000256" key="3">
    <source>
        <dbReference type="ARBA" id="ARBA00019010"/>
    </source>
</evidence>
<gene>
    <name evidence="11" type="ORF">HFN_2373</name>
</gene>